<evidence type="ECO:0000313" key="4">
    <source>
        <dbReference type="EMBL" id="KAL1508695.1"/>
    </source>
</evidence>
<name>A0AB34IXS4_PRYPA</name>
<reference evidence="4 5" key="1">
    <citation type="journal article" date="2024" name="Science">
        <title>Giant polyketide synthase enzymes in the biosynthesis of giant marine polyether toxins.</title>
        <authorList>
            <person name="Fallon T.R."/>
            <person name="Shende V.V."/>
            <person name="Wierzbicki I.H."/>
            <person name="Pendleton A.L."/>
            <person name="Watervoot N.F."/>
            <person name="Auber R.P."/>
            <person name="Gonzalez D.J."/>
            <person name="Wisecaver J.H."/>
            <person name="Moore B.S."/>
        </authorList>
    </citation>
    <scope>NUCLEOTIDE SEQUENCE [LARGE SCALE GENOMIC DNA]</scope>
    <source>
        <strain evidence="4 5">12B1</strain>
    </source>
</reference>
<evidence type="ECO:0000259" key="3">
    <source>
        <dbReference type="Pfam" id="PF12770"/>
    </source>
</evidence>
<dbReference type="InterPro" id="IPR019734">
    <property type="entry name" value="TPR_rpt"/>
</dbReference>
<organism evidence="4 5">
    <name type="scientific">Prymnesium parvum</name>
    <name type="common">Toxic golden alga</name>
    <dbReference type="NCBI Taxonomy" id="97485"/>
    <lineage>
        <taxon>Eukaryota</taxon>
        <taxon>Haptista</taxon>
        <taxon>Haptophyta</taxon>
        <taxon>Prymnesiophyceae</taxon>
        <taxon>Prymnesiales</taxon>
        <taxon>Prymnesiaceae</taxon>
        <taxon>Prymnesium</taxon>
    </lineage>
</organism>
<dbReference type="Proteomes" id="UP001515480">
    <property type="component" value="Unassembled WGS sequence"/>
</dbReference>
<comment type="caution">
    <text evidence="4">The sequence shown here is derived from an EMBL/GenBank/DDBJ whole genome shotgun (WGS) entry which is preliminary data.</text>
</comment>
<feature type="region of interest" description="Disordered" evidence="2">
    <location>
        <begin position="330"/>
        <end position="380"/>
    </location>
</feature>
<evidence type="ECO:0000256" key="2">
    <source>
        <dbReference type="SAM" id="MobiDB-lite"/>
    </source>
</evidence>
<dbReference type="Pfam" id="PF12770">
    <property type="entry name" value="CHAT"/>
    <property type="match status" value="1"/>
</dbReference>
<dbReference type="AlphaFoldDB" id="A0AB34IXS4"/>
<dbReference type="PROSITE" id="PS50005">
    <property type="entry name" value="TPR"/>
    <property type="match status" value="1"/>
</dbReference>
<dbReference type="SMART" id="SM00028">
    <property type="entry name" value="TPR"/>
    <property type="match status" value="3"/>
</dbReference>
<evidence type="ECO:0000313" key="5">
    <source>
        <dbReference type="Proteomes" id="UP001515480"/>
    </source>
</evidence>
<dbReference type="InterPro" id="IPR024983">
    <property type="entry name" value="CHAT_dom"/>
</dbReference>
<dbReference type="EMBL" id="JBGBPQ010000016">
    <property type="protein sequence ID" value="KAL1508695.1"/>
    <property type="molecule type" value="Genomic_DNA"/>
</dbReference>
<feature type="region of interest" description="Disordered" evidence="2">
    <location>
        <begin position="668"/>
        <end position="705"/>
    </location>
</feature>
<dbReference type="PANTHER" id="PTHR10098:SF108">
    <property type="entry name" value="TETRATRICOPEPTIDE REPEAT PROTEIN 28"/>
    <property type="match status" value="1"/>
</dbReference>
<accession>A0AB34IXS4</accession>
<keyword evidence="5" id="KW-1185">Reference proteome</keyword>
<dbReference type="Pfam" id="PF13181">
    <property type="entry name" value="TPR_8"/>
    <property type="match status" value="1"/>
</dbReference>
<sequence length="705" mass="76242">MDSGRLPAPVEEGLLQGIGWSGGVLGVFAQPKTTHPLRLQSEQREISQALSRSRHRDQIVFDALAAATIDDVRRALLTRRYDVVHFAGHGDFDAPLIRWLVESVERLGVAKTRLSQQRVRHEVKAAKARLLGTASDSFTLIRVDDLLLPPQAGLPAGEEPAGASSETTIKLTVSVLEELGAGALALEDEEGAAQPPNPLALAQLLKQSGVRMVILNACETEYQGKLLLQEGVPFVVATGSALSDLCAAEYARAFYDYMFNARSNVAIERCAHEHAILALRLKSLNPERHGAPKLMEAADVTELPAAARTSGIVDAHRLSPALCERGHAASAERPVAEGGHLTPAARREGSSSRAALADFSKETRRTRGVRPVGDDGEASSPCALAPRGECSVLATHEAETMISLSLACLELGEIPSAAEHVSRVLPPLEAAVRQLRLEGEPPNADVPPHLAATVQKLLADAYILSARVKLHLGDIFEADSALVLALELYDAVADAKGIAHALRLRGNVLGLMGHTESAIHQLERALPLLVALADQAQQASSLKSLGELHMQWAVTLDNRRDFRASALHRQRAVSHLEAALRIYRTTDDPKGEANTLRALGQLYMDMGQFGEAKVCMERALPLFTHLKQRLASHDIREGKASLKLMHLLGEEIVDDPEIIWRHRVGKAFTSSSREDTSGDEQQKNDAEPKNAPAIAYFSSLRGRTS</sequence>
<dbReference type="SUPFAM" id="SSF48452">
    <property type="entry name" value="TPR-like"/>
    <property type="match status" value="1"/>
</dbReference>
<protein>
    <recommendedName>
        <fullName evidence="3">CHAT domain-containing protein</fullName>
    </recommendedName>
</protein>
<dbReference type="Gene3D" id="1.25.40.10">
    <property type="entry name" value="Tetratricopeptide repeat domain"/>
    <property type="match status" value="1"/>
</dbReference>
<feature type="repeat" description="TPR" evidence="1">
    <location>
        <begin position="593"/>
        <end position="626"/>
    </location>
</feature>
<dbReference type="InterPro" id="IPR011990">
    <property type="entry name" value="TPR-like_helical_dom_sf"/>
</dbReference>
<dbReference type="PANTHER" id="PTHR10098">
    <property type="entry name" value="RAPSYN-RELATED"/>
    <property type="match status" value="1"/>
</dbReference>
<feature type="compositionally biased region" description="Basic and acidic residues" evidence="2">
    <location>
        <begin position="672"/>
        <end position="688"/>
    </location>
</feature>
<gene>
    <name evidence="4" type="ORF">AB1Y20_004790</name>
</gene>
<evidence type="ECO:0000256" key="1">
    <source>
        <dbReference type="PROSITE-ProRule" id="PRU00339"/>
    </source>
</evidence>
<keyword evidence="1" id="KW-0802">TPR repeat</keyword>
<feature type="domain" description="CHAT" evidence="3">
    <location>
        <begin position="27"/>
        <end position="93"/>
    </location>
</feature>
<proteinExistence type="predicted"/>